<dbReference type="GO" id="GO:0006260">
    <property type="term" value="P:DNA replication"/>
    <property type="evidence" value="ECO:0007669"/>
    <property type="project" value="UniProtKB-KW"/>
</dbReference>
<dbReference type="InterPro" id="IPR010994">
    <property type="entry name" value="RuvA_2-like"/>
</dbReference>
<feature type="binding site" evidence="14">
    <location>
        <position position="305"/>
    </location>
    <ligand>
        <name>NAD(+)</name>
        <dbReference type="ChEBI" id="CHEBI:57540"/>
    </ligand>
</feature>
<dbReference type="SUPFAM" id="SSF52113">
    <property type="entry name" value="BRCT domain"/>
    <property type="match status" value="1"/>
</dbReference>
<evidence type="ECO:0000256" key="9">
    <source>
        <dbReference type="ARBA" id="ARBA00022842"/>
    </source>
</evidence>
<dbReference type="Pfam" id="PF00533">
    <property type="entry name" value="BRCT"/>
    <property type="match status" value="1"/>
</dbReference>
<evidence type="ECO:0000256" key="2">
    <source>
        <dbReference type="ARBA" id="ARBA00012722"/>
    </source>
</evidence>
<feature type="binding site" evidence="14">
    <location>
        <position position="399"/>
    </location>
    <ligand>
        <name>Zn(2+)</name>
        <dbReference type="ChEBI" id="CHEBI:29105"/>
    </ligand>
</feature>
<evidence type="ECO:0000256" key="4">
    <source>
        <dbReference type="ARBA" id="ARBA00022598"/>
    </source>
</evidence>
<dbReference type="Pfam" id="PF12826">
    <property type="entry name" value="HHH_2"/>
    <property type="match status" value="1"/>
</dbReference>
<evidence type="ECO:0000256" key="5">
    <source>
        <dbReference type="ARBA" id="ARBA00022705"/>
    </source>
</evidence>
<dbReference type="PIRSF" id="PIRSF001604">
    <property type="entry name" value="LigA"/>
    <property type="match status" value="1"/>
</dbReference>
<evidence type="ECO:0000256" key="13">
    <source>
        <dbReference type="ARBA" id="ARBA00060881"/>
    </source>
</evidence>
<evidence type="ECO:0000256" key="12">
    <source>
        <dbReference type="ARBA" id="ARBA00034005"/>
    </source>
</evidence>
<dbReference type="FunFam" id="2.40.50.140:FF:000012">
    <property type="entry name" value="DNA ligase"/>
    <property type="match status" value="1"/>
</dbReference>
<dbReference type="Gene3D" id="3.40.50.10190">
    <property type="entry name" value="BRCT domain"/>
    <property type="match status" value="1"/>
</dbReference>
<evidence type="ECO:0000259" key="15">
    <source>
        <dbReference type="PROSITE" id="PS50172"/>
    </source>
</evidence>
<comment type="similarity">
    <text evidence="13 14">Belongs to the NAD-dependent DNA ligase family. LigA subfamily.</text>
</comment>
<name>A0A553V3A1_9HELI</name>
<dbReference type="Pfam" id="PF01653">
    <property type="entry name" value="DNA_ligase_aden"/>
    <property type="match status" value="1"/>
</dbReference>
<dbReference type="NCBIfam" id="TIGR00575">
    <property type="entry name" value="dnlj"/>
    <property type="match status" value="1"/>
</dbReference>
<feature type="binding site" evidence="14">
    <location>
        <begin position="81"/>
        <end position="82"/>
    </location>
    <ligand>
        <name>NAD(+)</name>
        <dbReference type="ChEBI" id="CHEBI:57540"/>
    </ligand>
</feature>
<dbReference type="InterPro" id="IPR033136">
    <property type="entry name" value="DNA_ligase_CS"/>
</dbReference>
<proteinExistence type="inferred from homology"/>
<dbReference type="PANTHER" id="PTHR23389">
    <property type="entry name" value="CHROMOSOME TRANSMISSION FIDELITY FACTOR 18"/>
    <property type="match status" value="1"/>
</dbReference>
<comment type="caution">
    <text evidence="16">The sequence shown here is derived from an EMBL/GenBank/DDBJ whole genome shotgun (WGS) entry which is preliminary data.</text>
</comment>
<dbReference type="InterPro" id="IPR001679">
    <property type="entry name" value="DNA_ligase"/>
</dbReference>
<dbReference type="InterPro" id="IPR041663">
    <property type="entry name" value="DisA/LigA_HHH"/>
</dbReference>
<accession>A0A553V3A1</accession>
<evidence type="ECO:0000256" key="14">
    <source>
        <dbReference type="HAMAP-Rule" id="MF_01588"/>
    </source>
</evidence>
<sequence>MIQTFKGYQLLVSQLVKWAHHYYVLADPLVSDAQYDACYRQALEYEAKHPQEILPHSPTQRVGGVILDHLPKKVHLVRMWSLDNVFNGTELQTWLSRVFKDYPNATFTCSPKLDGASLNLYYEGGQLQSATMRGNGTEGELVTHNAKTIQSIPLNIPYTKPIEIRGEVVLKKNDFFTLNKQRLERQEPLFANARNAAVGSLRQLDSSIAAKRKLSFLPWGLGHIDSSNPSFKAMMDQVISWGFLNLEFIACQNAGQIQQAYSQLLAKRAQAPFEMDGMVIVIDDWGLQEELGWTIKAPRFAIAYKFPALEKHTRLLGVLPQVGRSGVVTPVALLEPIELEGATISRATLHNYTEVQKKDICLNDVVVVIRSGDVIPKIIKPLTHLRDGTQTPITPPTHCPECQSELASQEPFLICTHTTCPARIKKSLVYFASKEGLEIEGLAQKSVDQLYQRGLLSNIASLYDLKLEDLLALPGWKHKKAQNLIESIANTKHAPLWRFINALGIEHIGKAASQKLAQTFGLEVFLQSVEQIQAIEGFGSQMANCFVDFAHQNISLIQELLERIQPRTPPKSQPSFSFLAGKNVVITGTLSQPRAQVVSRLEQLGAHVQTGVSQTTDYLICGENPGNKLEKARKLGIEILDEASLLEKLGAL</sequence>
<dbReference type="GO" id="GO:0005829">
    <property type="term" value="C:cytosol"/>
    <property type="evidence" value="ECO:0007669"/>
    <property type="project" value="TreeGrafter"/>
</dbReference>
<dbReference type="Gene3D" id="1.10.150.20">
    <property type="entry name" value="5' to 3' exonuclease, C-terminal subdomain"/>
    <property type="match status" value="2"/>
</dbReference>
<comment type="caution">
    <text evidence="14">Lacks conserved residue(s) required for the propagation of feature annotation.</text>
</comment>
<dbReference type="Proteomes" id="UP000319322">
    <property type="component" value="Unassembled WGS sequence"/>
</dbReference>
<dbReference type="InterPro" id="IPR013840">
    <property type="entry name" value="DNAligase_N"/>
</dbReference>
<dbReference type="OrthoDB" id="9759736at2"/>
<dbReference type="SUPFAM" id="SSF47781">
    <property type="entry name" value="RuvA domain 2-like"/>
    <property type="match status" value="1"/>
</dbReference>
<evidence type="ECO:0000256" key="1">
    <source>
        <dbReference type="ARBA" id="ARBA00004067"/>
    </source>
</evidence>
<dbReference type="SUPFAM" id="SSF50249">
    <property type="entry name" value="Nucleic acid-binding proteins"/>
    <property type="match status" value="1"/>
</dbReference>
<dbReference type="GO" id="GO:0046872">
    <property type="term" value="F:metal ion binding"/>
    <property type="evidence" value="ECO:0007669"/>
    <property type="project" value="UniProtKB-KW"/>
</dbReference>
<dbReference type="Pfam" id="PF03120">
    <property type="entry name" value="OB_DNA_ligase"/>
    <property type="match status" value="1"/>
</dbReference>
<feature type="binding site" evidence="14">
    <location>
        <position position="167"/>
    </location>
    <ligand>
        <name>NAD(+)</name>
        <dbReference type="ChEBI" id="CHEBI:57540"/>
    </ligand>
</feature>
<evidence type="ECO:0000256" key="11">
    <source>
        <dbReference type="ARBA" id="ARBA00023204"/>
    </source>
</evidence>
<evidence type="ECO:0000256" key="10">
    <source>
        <dbReference type="ARBA" id="ARBA00023027"/>
    </source>
</evidence>
<dbReference type="AlphaFoldDB" id="A0A553V3A1"/>
<dbReference type="InterPro" id="IPR001357">
    <property type="entry name" value="BRCT_dom"/>
</dbReference>
<dbReference type="HAMAP" id="MF_01588">
    <property type="entry name" value="DNA_ligase_A"/>
    <property type="match status" value="1"/>
</dbReference>
<dbReference type="RefSeq" id="WP_120948215.1">
    <property type="nucleotide sequence ID" value="NZ_QXQP01000003.1"/>
</dbReference>
<dbReference type="InterPro" id="IPR004150">
    <property type="entry name" value="NAD_DNA_ligase_OB"/>
</dbReference>
<organism evidence="16 17">
    <name type="scientific">Helicobacter mehlei</name>
    <dbReference type="NCBI Taxonomy" id="2316080"/>
    <lineage>
        <taxon>Bacteria</taxon>
        <taxon>Pseudomonadati</taxon>
        <taxon>Campylobacterota</taxon>
        <taxon>Epsilonproteobacteria</taxon>
        <taxon>Campylobacterales</taxon>
        <taxon>Helicobacteraceae</taxon>
        <taxon>Helicobacter</taxon>
    </lineage>
</organism>
<reference evidence="16" key="2">
    <citation type="submission" date="2019-07" db="EMBL/GenBank/DDBJ databases">
        <authorList>
            <person name="Papic B."/>
        </authorList>
    </citation>
    <scope>NUCLEOTIDE SEQUENCE [LARGE SCALE GENOMIC DNA]</scope>
    <source>
        <strain evidence="16">L8b</strain>
    </source>
</reference>
<keyword evidence="11 14" id="KW-0234">DNA repair</keyword>
<dbReference type="Gene3D" id="1.10.287.610">
    <property type="entry name" value="Helix hairpin bin"/>
    <property type="match status" value="1"/>
</dbReference>
<feature type="binding site" evidence="14">
    <location>
        <begin position="32"/>
        <end position="36"/>
    </location>
    <ligand>
        <name>NAD(+)</name>
        <dbReference type="ChEBI" id="CHEBI:57540"/>
    </ligand>
</feature>
<comment type="function">
    <text evidence="1 14">DNA ligase that catalyzes the formation of phosphodiester linkages between 5'-phosphoryl and 3'-hydroxyl groups in double-stranded DNA using NAD as a coenzyme and as the energy source for the reaction. It is essential for DNA replication and repair of damaged DNA.</text>
</comment>
<dbReference type="EC" id="6.5.1.2" evidence="2 14"/>
<dbReference type="PROSITE" id="PS01056">
    <property type="entry name" value="DNA_LIGASE_N2"/>
    <property type="match status" value="1"/>
</dbReference>
<dbReference type="EMBL" id="VKGC01000001">
    <property type="protein sequence ID" value="TSA86968.1"/>
    <property type="molecule type" value="Genomic_DNA"/>
</dbReference>
<dbReference type="CDD" id="cd00114">
    <property type="entry name" value="LIGANc"/>
    <property type="match status" value="1"/>
</dbReference>
<evidence type="ECO:0000313" key="16">
    <source>
        <dbReference type="EMBL" id="TSA86968.1"/>
    </source>
</evidence>
<comment type="catalytic activity">
    <reaction evidence="12 14">
        <text>NAD(+) + (deoxyribonucleotide)n-3'-hydroxyl + 5'-phospho-(deoxyribonucleotide)m = (deoxyribonucleotide)n+m + AMP + beta-nicotinamide D-nucleotide.</text>
        <dbReference type="EC" id="6.5.1.2"/>
    </reaction>
</comment>
<dbReference type="NCBIfam" id="NF005932">
    <property type="entry name" value="PRK07956.1"/>
    <property type="match status" value="1"/>
</dbReference>
<feature type="binding site" evidence="14">
    <location>
        <position position="402"/>
    </location>
    <ligand>
        <name>Zn(2+)</name>
        <dbReference type="ChEBI" id="CHEBI:29105"/>
    </ligand>
</feature>
<keyword evidence="10 14" id="KW-0520">NAD</keyword>
<dbReference type="PROSITE" id="PS50172">
    <property type="entry name" value="BRCT"/>
    <property type="match status" value="1"/>
</dbReference>
<keyword evidence="7 14" id="KW-0227">DNA damage</keyword>
<dbReference type="InterPro" id="IPR012340">
    <property type="entry name" value="NA-bd_OB-fold"/>
</dbReference>
<protein>
    <recommendedName>
        <fullName evidence="3 14">DNA ligase</fullName>
        <ecNumber evidence="2 14">6.5.1.2</ecNumber>
    </recommendedName>
    <alternativeName>
        <fullName evidence="14">Polydeoxyribonucleotide synthase [NAD(+)]</fullName>
    </alternativeName>
</protein>
<evidence type="ECO:0000256" key="7">
    <source>
        <dbReference type="ARBA" id="ARBA00022763"/>
    </source>
</evidence>
<dbReference type="SMART" id="SM00292">
    <property type="entry name" value="BRCT"/>
    <property type="match status" value="1"/>
</dbReference>
<dbReference type="SUPFAM" id="SSF56091">
    <property type="entry name" value="DNA ligase/mRNA capping enzyme, catalytic domain"/>
    <property type="match status" value="1"/>
</dbReference>
<dbReference type="GO" id="GO:0003911">
    <property type="term" value="F:DNA ligase (NAD+) activity"/>
    <property type="evidence" value="ECO:0007669"/>
    <property type="project" value="UniProtKB-UniRule"/>
</dbReference>
<feature type="binding site" evidence="14">
    <location>
        <position position="133"/>
    </location>
    <ligand>
        <name>NAD(+)</name>
        <dbReference type="ChEBI" id="CHEBI:57540"/>
    </ligand>
</feature>
<dbReference type="GO" id="GO:0006281">
    <property type="term" value="P:DNA repair"/>
    <property type="evidence" value="ECO:0007669"/>
    <property type="project" value="UniProtKB-KW"/>
</dbReference>
<keyword evidence="6 14" id="KW-0479">Metal-binding</keyword>
<dbReference type="InterPro" id="IPR013839">
    <property type="entry name" value="DNAligase_adenylation"/>
</dbReference>
<comment type="cofactor">
    <cofactor evidence="14">
        <name>Mg(2+)</name>
        <dbReference type="ChEBI" id="CHEBI:18420"/>
    </cofactor>
    <cofactor evidence="14">
        <name>Mn(2+)</name>
        <dbReference type="ChEBI" id="CHEBI:29035"/>
    </cofactor>
</comment>
<reference evidence="16" key="1">
    <citation type="submission" date="2019-07" db="EMBL/GenBank/DDBJ databases">
        <title>Helicobacter labacensis sp. nov., Helicobacter mehlei sp. nov. and Helicobacter vulpis sp. nov., isolated from gastric mucosa of red fox (Vulpis vulpis).</title>
        <authorList>
            <person name="Kusar D."/>
            <person name="Gruntar I."/>
            <person name="Pate M."/>
            <person name="Zajc U."/>
            <person name="Ocepek M."/>
        </authorList>
    </citation>
    <scope>NUCLEOTIDE SEQUENCE [LARGE SCALE GENOMIC DNA]</scope>
    <source>
        <strain evidence="16">L8b</strain>
    </source>
</reference>
<feature type="domain" description="BRCT" evidence="15">
    <location>
        <begin position="574"/>
        <end position="652"/>
    </location>
</feature>
<keyword evidence="17" id="KW-1185">Reference proteome</keyword>
<dbReference type="SMART" id="SM00532">
    <property type="entry name" value="LIGANc"/>
    <property type="match status" value="1"/>
</dbReference>
<evidence type="ECO:0000256" key="3">
    <source>
        <dbReference type="ARBA" id="ARBA00013308"/>
    </source>
</evidence>
<dbReference type="Gene3D" id="3.30.470.30">
    <property type="entry name" value="DNA ligase/mRNA capping enzyme"/>
    <property type="match status" value="1"/>
</dbReference>
<keyword evidence="4 14" id="KW-0436">Ligase</keyword>
<keyword evidence="14" id="KW-0464">Manganese</keyword>
<evidence type="ECO:0000256" key="8">
    <source>
        <dbReference type="ARBA" id="ARBA00022833"/>
    </source>
</evidence>
<dbReference type="PANTHER" id="PTHR23389:SF9">
    <property type="entry name" value="DNA LIGASE"/>
    <property type="match status" value="1"/>
</dbReference>
<gene>
    <name evidence="14 16" type="primary">ligA</name>
    <name evidence="16" type="ORF">FNE76_00420</name>
</gene>
<keyword evidence="5 14" id="KW-0235">DNA replication</keyword>
<evidence type="ECO:0000256" key="6">
    <source>
        <dbReference type="ARBA" id="ARBA00022723"/>
    </source>
</evidence>
<keyword evidence="8 14" id="KW-0862">Zinc</keyword>
<dbReference type="CDD" id="cd17748">
    <property type="entry name" value="BRCT_DNA_ligase_like"/>
    <property type="match status" value="1"/>
</dbReference>
<dbReference type="Gene3D" id="2.40.50.140">
    <property type="entry name" value="Nucleic acid-binding proteins"/>
    <property type="match status" value="1"/>
</dbReference>
<evidence type="ECO:0000313" key="17">
    <source>
        <dbReference type="Proteomes" id="UP000319322"/>
    </source>
</evidence>
<keyword evidence="9 14" id="KW-0460">Magnesium</keyword>
<dbReference type="InterPro" id="IPR036420">
    <property type="entry name" value="BRCT_dom_sf"/>
</dbReference>
<feature type="active site" description="N6-AMP-lysine intermediate" evidence="14">
    <location>
        <position position="112"/>
    </location>
</feature>
<feature type="binding site" evidence="14">
    <location>
        <position position="420"/>
    </location>
    <ligand>
        <name>Zn(2+)</name>
        <dbReference type="ChEBI" id="CHEBI:29105"/>
    </ligand>
</feature>